<dbReference type="RefSeq" id="WP_397558453.1">
    <property type="nucleotide sequence ID" value="NZ_JBIQWL010000015.1"/>
</dbReference>
<name>A0ABW7QDR5_9MICO</name>
<feature type="transmembrane region" description="Helical" evidence="1">
    <location>
        <begin position="177"/>
        <end position="194"/>
    </location>
</feature>
<evidence type="ECO:0000259" key="2">
    <source>
        <dbReference type="Pfam" id="PF01478"/>
    </source>
</evidence>
<organism evidence="3 4">
    <name type="scientific">Microbacterium alkaliflavum</name>
    <dbReference type="NCBI Taxonomy" id="3248839"/>
    <lineage>
        <taxon>Bacteria</taxon>
        <taxon>Bacillati</taxon>
        <taxon>Actinomycetota</taxon>
        <taxon>Actinomycetes</taxon>
        <taxon>Micrococcales</taxon>
        <taxon>Microbacteriaceae</taxon>
        <taxon>Microbacterium</taxon>
    </lineage>
</organism>
<evidence type="ECO:0000256" key="1">
    <source>
        <dbReference type="SAM" id="Phobius"/>
    </source>
</evidence>
<dbReference type="InterPro" id="IPR000045">
    <property type="entry name" value="Prepilin_IV_endopep_pep"/>
</dbReference>
<accession>A0ABW7QDR5</accession>
<evidence type="ECO:0000313" key="4">
    <source>
        <dbReference type="Proteomes" id="UP001610861"/>
    </source>
</evidence>
<dbReference type="GO" id="GO:0004190">
    <property type="term" value="F:aspartic-type endopeptidase activity"/>
    <property type="evidence" value="ECO:0007669"/>
    <property type="project" value="UniProtKB-EC"/>
</dbReference>
<dbReference type="Pfam" id="PF01478">
    <property type="entry name" value="Peptidase_A24"/>
    <property type="match status" value="1"/>
</dbReference>
<proteinExistence type="predicted"/>
<evidence type="ECO:0000313" key="3">
    <source>
        <dbReference type="EMBL" id="MFH8253025.1"/>
    </source>
</evidence>
<feature type="domain" description="Prepilin type IV endopeptidase peptidase" evidence="2">
    <location>
        <begin position="57"/>
        <end position="157"/>
    </location>
</feature>
<dbReference type="Proteomes" id="UP001610861">
    <property type="component" value="Unassembled WGS sequence"/>
</dbReference>
<feature type="transmembrane region" description="Helical" evidence="1">
    <location>
        <begin position="77"/>
        <end position="97"/>
    </location>
</feature>
<feature type="transmembrane region" description="Helical" evidence="1">
    <location>
        <begin position="18"/>
        <end position="40"/>
    </location>
</feature>
<gene>
    <name evidence="3" type="ORF">ACH3VR_21845</name>
</gene>
<reference evidence="3 4" key="1">
    <citation type="submission" date="2024-09" db="EMBL/GenBank/DDBJ databases">
        <authorList>
            <person name="Pan X."/>
        </authorList>
    </citation>
    <scope>NUCLEOTIDE SEQUENCE [LARGE SCALE GENOMIC DNA]</scope>
    <source>
        <strain evidence="3 4">B2969</strain>
    </source>
</reference>
<keyword evidence="4" id="KW-1185">Reference proteome</keyword>
<feature type="transmembrane region" description="Helical" evidence="1">
    <location>
        <begin position="47"/>
        <end position="65"/>
    </location>
</feature>
<sequence length="197" mass="20064">MTATSPADVPQTRNPNPAIWALTGAAGGATALIATTITTLAADPLPILEWLLVGAVAAIGAWLAVYDFREHRLPNRLVWPLYAVTGVLVGSCGIVSGDLGRVGVALLAGAALWAIYFVLGLLGAVAFGDVKLAGALGLALGWWGIVPALLGAAAAYVLALPHAVAHAAGRRGRQIPFGPYMVAGTVAVALWQILTTS</sequence>
<comment type="caution">
    <text evidence="3">The sequence shown here is derived from an EMBL/GenBank/DDBJ whole genome shotgun (WGS) entry which is preliminary data.</text>
</comment>
<dbReference type="EMBL" id="JBIQWL010000015">
    <property type="protein sequence ID" value="MFH8253025.1"/>
    <property type="molecule type" value="Genomic_DNA"/>
</dbReference>
<keyword evidence="1" id="KW-1133">Transmembrane helix</keyword>
<keyword evidence="3" id="KW-0378">Hydrolase</keyword>
<protein>
    <submittedName>
        <fullName evidence="3">Prepilin peptidase</fullName>
        <ecNumber evidence="3">3.4.23.43</ecNumber>
    </submittedName>
</protein>
<feature type="transmembrane region" description="Helical" evidence="1">
    <location>
        <begin position="104"/>
        <end position="128"/>
    </location>
</feature>
<feature type="transmembrane region" description="Helical" evidence="1">
    <location>
        <begin position="140"/>
        <end position="165"/>
    </location>
</feature>
<dbReference type="Gene3D" id="1.20.120.1220">
    <property type="match status" value="1"/>
</dbReference>
<keyword evidence="1" id="KW-0812">Transmembrane</keyword>
<keyword evidence="1" id="KW-0472">Membrane</keyword>
<dbReference type="EC" id="3.4.23.43" evidence="3"/>